<dbReference type="AlphaFoldDB" id="A0A3S4V4R8"/>
<organism evidence="2 3">
    <name type="scientific">Actinomyces howellii</name>
    <dbReference type="NCBI Taxonomy" id="52771"/>
    <lineage>
        <taxon>Bacteria</taxon>
        <taxon>Bacillati</taxon>
        <taxon>Actinomycetota</taxon>
        <taxon>Actinomycetes</taxon>
        <taxon>Actinomycetales</taxon>
        <taxon>Actinomycetaceae</taxon>
        <taxon>Actinomyces</taxon>
    </lineage>
</organism>
<evidence type="ECO:0000313" key="2">
    <source>
        <dbReference type="EMBL" id="VEG28259.1"/>
    </source>
</evidence>
<dbReference type="EMBL" id="LR134350">
    <property type="protein sequence ID" value="VEG28259.1"/>
    <property type="molecule type" value="Genomic_DNA"/>
</dbReference>
<evidence type="ECO:0000313" key="3">
    <source>
        <dbReference type="Proteomes" id="UP000266895"/>
    </source>
</evidence>
<protein>
    <submittedName>
        <fullName evidence="2">Uncharacterized protein</fullName>
    </submittedName>
</protein>
<sequence length="376" mass="39506">MSTPTPGSSADLAVSLPTDTATFSAAGMFPVGRIDTHHMLVLADDVSADEVEALALSLDSHAGWVGASRLQLVPGVELQGPWEVDDELRRLMGLPAWATQVMLLECPPHRTGPLPAALVGIDPVTDAFPRSQPGGAELEALTSLRSIARRLAGGLRLAGDGPEDGSTVPVLVVPDPEMSASLTVFAPVWIAPEGVVALVSTLAPGARLHLEPTPVRGATGLAAIPVEELERLAAELGEDVLDEAWRLAERRREEAAELEAQARRAGRTIEEERDGYAVVAEIDVSQIGWGGIEVRVHGAEDVPLSVRGESWAQAGVISYSIVWTPHDPSDARSEKLPAHVRAERSAARSLIEGVAGAIQKAAGGVVVDDDGFLVAL</sequence>
<reference evidence="2 3" key="1">
    <citation type="submission" date="2018-12" db="EMBL/GenBank/DDBJ databases">
        <authorList>
            <consortium name="Pathogen Informatics"/>
        </authorList>
    </citation>
    <scope>NUCLEOTIDE SEQUENCE [LARGE SCALE GENOMIC DNA]</scope>
    <source>
        <strain evidence="2 3">NCTC11636</strain>
    </source>
</reference>
<dbReference type="KEGG" id="ahw:NCTC11636_01444"/>
<proteinExistence type="predicted"/>
<dbReference type="OrthoDB" id="3268465at2"/>
<name>A0A3S4V4R8_9ACTO</name>
<accession>A0A3S4V4R8</accession>
<keyword evidence="3" id="KW-1185">Reference proteome</keyword>
<evidence type="ECO:0000256" key="1">
    <source>
        <dbReference type="SAM" id="Coils"/>
    </source>
</evidence>
<keyword evidence="1" id="KW-0175">Coiled coil</keyword>
<feature type="coiled-coil region" evidence="1">
    <location>
        <begin position="248"/>
        <end position="275"/>
    </location>
</feature>
<dbReference type="Proteomes" id="UP000266895">
    <property type="component" value="Chromosome"/>
</dbReference>
<dbReference type="RefSeq" id="WP_126382526.1">
    <property type="nucleotide sequence ID" value="NZ_LR134350.1"/>
</dbReference>
<gene>
    <name evidence="2" type="ORF">NCTC11636_01444</name>
</gene>